<evidence type="ECO:0000313" key="10">
    <source>
        <dbReference type="EMBL" id="PRP88314.1"/>
    </source>
</evidence>
<feature type="transmembrane region" description="Helical" evidence="9">
    <location>
        <begin position="82"/>
        <end position="104"/>
    </location>
</feature>
<keyword evidence="6 9" id="KW-1133">Transmembrane helix</keyword>
<dbReference type="SUPFAM" id="SSF49870">
    <property type="entry name" value="Osmotin, thaumatin-like protein"/>
    <property type="match status" value="1"/>
</dbReference>
<feature type="transmembrane region" description="Helical" evidence="9">
    <location>
        <begin position="226"/>
        <end position="245"/>
    </location>
</feature>
<feature type="region of interest" description="Disordered" evidence="8">
    <location>
        <begin position="1"/>
        <end position="20"/>
    </location>
</feature>
<dbReference type="InterPro" id="IPR037176">
    <property type="entry name" value="Osmotin/thaumatin-like_sf"/>
</dbReference>
<dbReference type="GO" id="GO:0006506">
    <property type="term" value="P:GPI anchor biosynthetic process"/>
    <property type="evidence" value="ECO:0007669"/>
    <property type="project" value="UniProtKB-UniPathway"/>
</dbReference>
<evidence type="ECO:0008006" key="12">
    <source>
        <dbReference type="Google" id="ProtNLM"/>
    </source>
</evidence>
<keyword evidence="5 9" id="KW-0812">Transmembrane</keyword>
<dbReference type="InParanoid" id="A0A2P6NWH3"/>
<evidence type="ECO:0000256" key="6">
    <source>
        <dbReference type="ARBA" id="ARBA00022989"/>
    </source>
</evidence>
<dbReference type="AlphaFoldDB" id="A0A2P6NWH3"/>
<evidence type="ECO:0000313" key="11">
    <source>
        <dbReference type="Proteomes" id="UP000241769"/>
    </source>
</evidence>
<dbReference type="InterPro" id="IPR009450">
    <property type="entry name" value="Plno_GlcNAc_GPI2"/>
</dbReference>
<keyword evidence="11" id="KW-1185">Reference proteome</keyword>
<feature type="transmembrane region" description="Helical" evidence="9">
    <location>
        <begin position="145"/>
        <end position="163"/>
    </location>
</feature>
<keyword evidence="4" id="KW-0337">GPI-anchor biosynthesis</keyword>
<evidence type="ECO:0000256" key="8">
    <source>
        <dbReference type="SAM" id="MobiDB-lite"/>
    </source>
</evidence>
<dbReference type="EMBL" id="MDYQ01000012">
    <property type="protein sequence ID" value="PRP88314.1"/>
    <property type="molecule type" value="Genomic_DNA"/>
</dbReference>
<evidence type="ECO:0000256" key="3">
    <source>
        <dbReference type="ARBA" id="ARBA00008321"/>
    </source>
</evidence>
<evidence type="ECO:0000256" key="4">
    <source>
        <dbReference type="ARBA" id="ARBA00022502"/>
    </source>
</evidence>
<dbReference type="UniPathway" id="UPA00196"/>
<accession>A0A2P6NWH3</accession>
<proteinExistence type="inferred from homology"/>
<keyword evidence="7 9" id="KW-0472">Membrane</keyword>
<sequence>MALCHRHRTRDMSEYNDEEGDNDVASLKRKISDLRARSYSRPPWRKVLWQRQPYPDNHVDRTFLNQLVQNVNFTEISIAESFYGATAVTQQISLVALFVSFFIMTLNEVIVVYTLLQIALSSLLLGFAFGACIEPSFYGRNIRGSIQTISLVAGSLFGLSPILHTLTAPFSDDTIVACTSLLLCGHLFVHDYSFVNGSSAKFNGPTSINAATFAAVLLGSRLSSNLHVFALVSMAIIMFGLFPILRRSIRVYSIVFHQMLTVLMFLSAFTCLLLFVSPSISVMYAALVLFVGIGCPLWLVFVQRYKNEIRGPWDEAVIVIGTQPPERLESSSHDSSAPGLTVSHFQTHTQDQVKMNRTLVVLLLLSSLALSSATSLTLVNNCGYTISVCGAYLGHVFDMPAHTRRGVTAEGNPPYNQCGSVQAEFRFHGWNNQDCYDLSEVAVKAKGAPVTIFGQNGGPTVHCSGTPCNDAYQFNSDNGKNHCVGTGGNYVLQCVLQWKELNLQDSVTFPPLANRVSFRLCDRAPNRHVQPNAWSMIVTFKPYQGGCKLQREIWTWLTIKFGAVHSSQADGIDRTAVRLSDDVSTSLRDNHYPETKRGRPEYL</sequence>
<dbReference type="Pfam" id="PF06432">
    <property type="entry name" value="GPI2"/>
    <property type="match status" value="1"/>
</dbReference>
<reference evidence="10 11" key="1">
    <citation type="journal article" date="2018" name="Genome Biol. Evol.">
        <title>Multiple Roots of Fruiting Body Formation in Amoebozoa.</title>
        <authorList>
            <person name="Hillmann F."/>
            <person name="Forbes G."/>
            <person name="Novohradska S."/>
            <person name="Ferling I."/>
            <person name="Riege K."/>
            <person name="Groth M."/>
            <person name="Westermann M."/>
            <person name="Marz M."/>
            <person name="Spaller T."/>
            <person name="Winckler T."/>
            <person name="Schaap P."/>
            <person name="Glockner G."/>
        </authorList>
    </citation>
    <scope>NUCLEOTIDE SEQUENCE [LARGE SCALE GENOMIC DNA]</scope>
    <source>
        <strain evidence="10 11">Jena</strain>
    </source>
</reference>
<comment type="caution">
    <text evidence="10">The sequence shown here is derived from an EMBL/GenBank/DDBJ whole genome shotgun (WGS) entry which is preliminary data.</text>
</comment>
<comment type="pathway">
    <text evidence="2">Glycolipid biosynthesis; glycosylphosphatidylinositol-anchor biosynthesis.</text>
</comment>
<dbReference type="Proteomes" id="UP000241769">
    <property type="component" value="Unassembled WGS sequence"/>
</dbReference>
<dbReference type="PANTHER" id="PTHR12982">
    <property type="entry name" value="PHOSPHATIDYLINOSITOL GLYCAN, CLASS C"/>
    <property type="match status" value="1"/>
</dbReference>
<feature type="transmembrane region" description="Helical" evidence="9">
    <location>
        <begin position="110"/>
        <end position="133"/>
    </location>
</feature>
<dbReference type="PANTHER" id="PTHR12982:SF0">
    <property type="entry name" value="PHOSPHATIDYLINOSITOL N-ACETYLGLUCOSAMINYLTRANSFERASE SUBUNIT C"/>
    <property type="match status" value="1"/>
</dbReference>
<dbReference type="OrthoDB" id="196709at2759"/>
<evidence type="ECO:0000256" key="9">
    <source>
        <dbReference type="SAM" id="Phobius"/>
    </source>
</evidence>
<comment type="subcellular location">
    <subcellularLocation>
        <location evidence="1">Membrane</location>
        <topology evidence="1">Multi-pass membrane protein</topology>
    </subcellularLocation>
</comment>
<gene>
    <name evidence="10" type="ORF">PROFUN_03423</name>
</gene>
<comment type="similarity">
    <text evidence="3">Belongs to the PIGC family.</text>
</comment>
<evidence type="ECO:0000256" key="5">
    <source>
        <dbReference type="ARBA" id="ARBA00022692"/>
    </source>
</evidence>
<evidence type="ECO:0000256" key="2">
    <source>
        <dbReference type="ARBA" id="ARBA00004687"/>
    </source>
</evidence>
<evidence type="ECO:0000256" key="7">
    <source>
        <dbReference type="ARBA" id="ARBA00023136"/>
    </source>
</evidence>
<dbReference type="STRING" id="1890364.A0A2P6NWH3"/>
<protein>
    <recommendedName>
        <fullName evidence="12">Phosphatidylinositol N-acetylglucosaminyltransferase subunit C</fullName>
    </recommendedName>
</protein>
<feature type="transmembrane region" description="Helical" evidence="9">
    <location>
        <begin position="359"/>
        <end position="379"/>
    </location>
</feature>
<organism evidence="10 11">
    <name type="scientific">Planoprotostelium fungivorum</name>
    <dbReference type="NCBI Taxonomy" id="1890364"/>
    <lineage>
        <taxon>Eukaryota</taxon>
        <taxon>Amoebozoa</taxon>
        <taxon>Evosea</taxon>
        <taxon>Variosea</taxon>
        <taxon>Cavosteliida</taxon>
        <taxon>Cavosteliaceae</taxon>
        <taxon>Planoprotostelium</taxon>
    </lineage>
</organism>
<evidence type="ECO:0000256" key="1">
    <source>
        <dbReference type="ARBA" id="ARBA00004141"/>
    </source>
</evidence>
<feature type="transmembrane region" description="Helical" evidence="9">
    <location>
        <begin position="252"/>
        <end position="276"/>
    </location>
</feature>
<name>A0A2P6NWH3_9EUKA</name>
<feature type="transmembrane region" description="Helical" evidence="9">
    <location>
        <begin position="282"/>
        <end position="302"/>
    </location>
</feature>
<dbReference type="GO" id="GO:0000506">
    <property type="term" value="C:glycosylphosphatidylinositol-N-acetylglucosaminyltransferase (GPI-GnT) complex"/>
    <property type="evidence" value="ECO:0007669"/>
    <property type="project" value="TreeGrafter"/>
</dbReference>